<dbReference type="GO" id="GO:0070059">
    <property type="term" value="P:intrinsic apoptotic signaling pathway in response to endoplasmic reticulum stress"/>
    <property type="evidence" value="ECO:0007669"/>
    <property type="project" value="TreeGrafter"/>
</dbReference>
<feature type="region of interest" description="Disordered" evidence="14">
    <location>
        <begin position="929"/>
        <end position="949"/>
    </location>
</feature>
<feature type="signal peptide" evidence="15">
    <location>
        <begin position="1"/>
        <end position="31"/>
    </location>
</feature>
<dbReference type="RefSeq" id="XP_020128636.1">
    <property type="nucleotide sequence ID" value="XM_020275285.1"/>
</dbReference>
<name>A0A1J9QVC1_9PEZI</name>
<proteinExistence type="predicted"/>
<keyword evidence="9" id="KW-0067">ATP-binding</keyword>
<feature type="chain" id="PRO_5012860015" description="non-specific serine/threonine protein kinase" evidence="15">
    <location>
        <begin position="32"/>
        <end position="1190"/>
    </location>
</feature>
<feature type="compositionally biased region" description="Polar residues" evidence="14">
    <location>
        <begin position="717"/>
        <end position="726"/>
    </location>
</feature>
<dbReference type="AlphaFoldDB" id="A0A1J9QVC1"/>
<dbReference type="PANTHER" id="PTHR13954">
    <property type="entry name" value="IRE1-RELATED"/>
    <property type="match status" value="1"/>
</dbReference>
<dbReference type="SMART" id="SM00580">
    <property type="entry name" value="PUG"/>
    <property type="match status" value="1"/>
</dbReference>
<dbReference type="InterPro" id="IPR000719">
    <property type="entry name" value="Prot_kinase_dom"/>
</dbReference>
<dbReference type="SMART" id="SM00220">
    <property type="entry name" value="S_TKc"/>
    <property type="match status" value="1"/>
</dbReference>
<comment type="catalytic activity">
    <reaction evidence="13">
        <text>L-seryl-[protein] + ATP = O-phospho-L-seryl-[protein] + ADP + H(+)</text>
        <dbReference type="Rhea" id="RHEA:17989"/>
        <dbReference type="Rhea" id="RHEA-COMP:9863"/>
        <dbReference type="Rhea" id="RHEA-COMP:11604"/>
        <dbReference type="ChEBI" id="CHEBI:15378"/>
        <dbReference type="ChEBI" id="CHEBI:29999"/>
        <dbReference type="ChEBI" id="CHEBI:30616"/>
        <dbReference type="ChEBI" id="CHEBI:83421"/>
        <dbReference type="ChEBI" id="CHEBI:456216"/>
        <dbReference type="EC" id="2.7.11.1"/>
    </reaction>
    <physiologicalReaction direction="left-to-right" evidence="13">
        <dbReference type="Rhea" id="RHEA:17990"/>
    </physiologicalReaction>
</comment>
<evidence type="ECO:0000256" key="2">
    <source>
        <dbReference type="ARBA" id="ARBA00012513"/>
    </source>
</evidence>
<evidence type="ECO:0000313" key="18">
    <source>
        <dbReference type="EMBL" id="OJD32376.1"/>
    </source>
</evidence>
<dbReference type="Pfam" id="PF06479">
    <property type="entry name" value="Ribonuc_2-5A"/>
    <property type="match status" value="1"/>
</dbReference>
<feature type="domain" description="KEN" evidence="17">
    <location>
        <begin position="1040"/>
        <end position="1187"/>
    </location>
</feature>
<dbReference type="InterPro" id="IPR015943">
    <property type="entry name" value="WD40/YVTN_repeat-like_dom_sf"/>
</dbReference>
<evidence type="ECO:0000256" key="3">
    <source>
        <dbReference type="ARBA" id="ARBA00022527"/>
    </source>
</evidence>
<dbReference type="EMBL" id="MNUE01000038">
    <property type="protein sequence ID" value="OJD32376.1"/>
    <property type="molecule type" value="Genomic_DNA"/>
</dbReference>
<keyword evidence="6 15" id="KW-0732">Signal</keyword>
<feature type="region of interest" description="Disordered" evidence="14">
    <location>
        <begin position="707"/>
        <end position="726"/>
    </location>
</feature>
<sequence length="1190" mass="132957">MPRRRPPGRTSAALSSTLIALLLVFPFVASAQQQQPGHQHHAVRNSPREELLRDTADHRPWSSAHLDALSESAAPASNQRNPNRNPNSNSNSIKHNINNNNNNNRHRNVPFIPKNERAIATLAPADPEFAVRAPPARSAAGPSGGLSSRHRARSLQDWEVEDFVLLATVDGKIHARDRNTGEERWTLFADRPMVDMVYHQRNKSEESDVLDDGPEWIVEPNQDGDLYVATPAPNIGIHKLNLTVRQLAEELSPYASDDPPVVYTAEKKNTLYTVDAATGRILKQFSSGGSSVIDEGSCRRISGLEGIDEDECESIGTLALGRTEYTVGIANRDTGTPICTIKYFEWAPNNRDRDLQLQYSSTMDNKYIYSKYDGNIYALDHTKDKERNVYHNKFDSPVVRVYDIVRPFHANSRDTSLVLLPQPPGPATVQEFQQDVFLNCTENGSWFAMSEISYPAVTDGASPALCYTLNWNDFSAVNWHTQQGSLRPLLVGVHSLTHTAHPIPMIGGAEDVLPIGASEELGQEPVQTEIPLPKPSIAQAPVWHLSIWTFLVATLFLILGASLSGDWKKTLHRPLENFRFNAPHPPQVSPSVPQIEVAESLKDEPSAEQPPEERKVRFQMGGEEITVPGEDAPSNGIESSPQAGQAPARVDSPQPTEEGDNGQETPKKKKAHRGQRGGRKRNKNRKNNNAESEGEETEKVVANVKKFGEDQDDGVDGSSTNGQSMSDISSAKQIHNLTITDKVLGSGSGGTFVFAGKFEGRDVAVKRMLPQYYELADQEVSLLTQSDDHPNVIRYFCKQKDENFLYIAVELCQASLWDLYKDGRADDPWTDQQIGLVNEINADVPRALYQLAAGLNHLHGLRIIHRDIKPQNILVAYPKKNQTGGPRFVISDFGLCKTLPDNVSTLVGTTNNAGTIGWKAPELILKPKESEGRMSSSQRDSSTSNDPVTQGVKRSVDIFSLGCVFFYVLTNGSHPFDDEEGWMQIRELNIKKNKFNFSKLEYLGDDSEEPIHLISRMLSNNPVDRPTAMQVMQHPFFWSPEKRLTFLCQVSDRFEFEPRDPPSASLCRLEARNVEVMCPAPKGQNSNHAYSKFPDFLSKLDRKFIDTLGKQRKYNGDKMLDLLRALRNKKNHYYDMPPDVQAKVGPLPDGYLRYWTTRFPKLLMACYEVVVDCGFDQEAGFRTYFEPANS</sequence>
<evidence type="ECO:0000256" key="7">
    <source>
        <dbReference type="ARBA" id="ARBA00022741"/>
    </source>
</evidence>
<dbReference type="PANTHER" id="PTHR13954:SF6">
    <property type="entry name" value="NON-SPECIFIC SERINE_THREONINE PROTEIN KINASE"/>
    <property type="match status" value="1"/>
</dbReference>
<evidence type="ECO:0000256" key="4">
    <source>
        <dbReference type="ARBA" id="ARBA00022679"/>
    </source>
</evidence>
<feature type="domain" description="Protein kinase" evidence="16">
    <location>
        <begin position="738"/>
        <end position="1037"/>
    </location>
</feature>
<dbReference type="Gene3D" id="1.20.1440.180">
    <property type="entry name" value="KEN domain"/>
    <property type="match status" value="1"/>
</dbReference>
<dbReference type="InterPro" id="IPR045133">
    <property type="entry name" value="IRE1/2-like"/>
</dbReference>
<evidence type="ECO:0000259" key="17">
    <source>
        <dbReference type="PROSITE" id="PS51392"/>
    </source>
</evidence>
<evidence type="ECO:0000256" key="12">
    <source>
        <dbReference type="ARBA" id="ARBA00048659"/>
    </source>
</evidence>
<evidence type="ECO:0000256" key="15">
    <source>
        <dbReference type="SAM" id="SignalP"/>
    </source>
</evidence>
<dbReference type="STRING" id="236234.A0A1J9QVC1"/>
<evidence type="ECO:0000256" key="14">
    <source>
        <dbReference type="SAM" id="MobiDB-lite"/>
    </source>
</evidence>
<dbReference type="GO" id="GO:0004521">
    <property type="term" value="F:RNA endonuclease activity"/>
    <property type="evidence" value="ECO:0007669"/>
    <property type="project" value="InterPro"/>
</dbReference>
<dbReference type="SUPFAM" id="SSF50998">
    <property type="entry name" value="Quinoprotein alcohol dehydrogenase-like"/>
    <property type="match status" value="1"/>
</dbReference>
<comment type="catalytic activity">
    <reaction evidence="12">
        <text>L-threonyl-[protein] + ATP = O-phospho-L-threonyl-[protein] + ADP + H(+)</text>
        <dbReference type="Rhea" id="RHEA:46608"/>
        <dbReference type="Rhea" id="RHEA-COMP:11060"/>
        <dbReference type="Rhea" id="RHEA-COMP:11605"/>
        <dbReference type="ChEBI" id="CHEBI:15378"/>
        <dbReference type="ChEBI" id="CHEBI:30013"/>
        <dbReference type="ChEBI" id="CHEBI:30616"/>
        <dbReference type="ChEBI" id="CHEBI:61977"/>
        <dbReference type="ChEBI" id="CHEBI:456216"/>
        <dbReference type="EC" id="2.7.11.1"/>
    </reaction>
    <physiologicalReaction direction="left-to-right" evidence="12">
        <dbReference type="Rhea" id="RHEA:46609"/>
    </physiologicalReaction>
</comment>
<dbReference type="Gene3D" id="1.10.510.10">
    <property type="entry name" value="Transferase(Phosphotransferase) domain 1"/>
    <property type="match status" value="1"/>
</dbReference>
<gene>
    <name evidence="18" type="ORF">BKCO1_3800072</name>
</gene>
<dbReference type="InterPro" id="IPR008271">
    <property type="entry name" value="Ser/Thr_kinase_AS"/>
</dbReference>
<dbReference type="InterPro" id="IPR011047">
    <property type="entry name" value="Quinoprotein_ADH-like_sf"/>
</dbReference>
<keyword evidence="4" id="KW-0808">Transferase</keyword>
<dbReference type="EC" id="2.7.11.1" evidence="2"/>
<keyword evidence="8 18" id="KW-0418">Kinase</keyword>
<feature type="region of interest" description="Disordered" evidence="14">
    <location>
        <begin position="71"/>
        <end position="109"/>
    </location>
</feature>
<dbReference type="CDD" id="cd13982">
    <property type="entry name" value="STKc_IRE1"/>
    <property type="match status" value="1"/>
</dbReference>
<evidence type="ECO:0000256" key="8">
    <source>
        <dbReference type="ARBA" id="ARBA00022777"/>
    </source>
</evidence>
<dbReference type="Gene3D" id="2.130.10.10">
    <property type="entry name" value="YVTN repeat-like/Quinoprotein amine dehydrogenase"/>
    <property type="match status" value="1"/>
</dbReference>
<dbReference type="FunFam" id="3.30.200.20:FF:000077">
    <property type="entry name" value="Putative Serine/threonine-protein kinase/endoribonuclease IRE1"/>
    <property type="match status" value="1"/>
</dbReference>
<evidence type="ECO:0000256" key="13">
    <source>
        <dbReference type="ARBA" id="ARBA00048977"/>
    </source>
</evidence>
<feature type="compositionally biased region" description="Basic residues" evidence="14">
    <location>
        <begin position="667"/>
        <end position="686"/>
    </location>
</feature>
<keyword evidence="10" id="KW-1133">Transmembrane helix</keyword>
<dbReference type="OrthoDB" id="63989at2759"/>
<dbReference type="PROSITE" id="PS00108">
    <property type="entry name" value="PROTEIN_KINASE_ST"/>
    <property type="match status" value="1"/>
</dbReference>
<dbReference type="GO" id="GO:0005524">
    <property type="term" value="F:ATP binding"/>
    <property type="evidence" value="ECO:0007669"/>
    <property type="project" value="UniProtKB-KW"/>
</dbReference>
<dbReference type="InterPro" id="IPR038357">
    <property type="entry name" value="KEN_sf"/>
</dbReference>
<dbReference type="Pfam" id="PF00069">
    <property type="entry name" value="Pkinase"/>
    <property type="match status" value="1"/>
</dbReference>
<keyword evidence="7" id="KW-0547">Nucleotide-binding</keyword>
<dbReference type="SUPFAM" id="SSF56112">
    <property type="entry name" value="Protein kinase-like (PK-like)"/>
    <property type="match status" value="1"/>
</dbReference>
<organism evidence="18 19">
    <name type="scientific">Diplodia corticola</name>
    <dbReference type="NCBI Taxonomy" id="236234"/>
    <lineage>
        <taxon>Eukaryota</taxon>
        <taxon>Fungi</taxon>
        <taxon>Dikarya</taxon>
        <taxon>Ascomycota</taxon>
        <taxon>Pezizomycotina</taxon>
        <taxon>Dothideomycetes</taxon>
        <taxon>Dothideomycetes incertae sedis</taxon>
        <taxon>Botryosphaeriales</taxon>
        <taxon>Botryosphaeriaceae</taxon>
        <taxon>Diplodia</taxon>
    </lineage>
</organism>
<keyword evidence="11" id="KW-0472">Membrane</keyword>
<dbReference type="Proteomes" id="UP000183809">
    <property type="component" value="Unassembled WGS sequence"/>
</dbReference>
<dbReference type="Gene3D" id="3.30.200.20">
    <property type="entry name" value="Phosphorylase Kinase, domain 1"/>
    <property type="match status" value="1"/>
</dbReference>
<dbReference type="InterPro" id="IPR010513">
    <property type="entry name" value="KEN_dom"/>
</dbReference>
<dbReference type="GeneID" id="31015546"/>
<comment type="caution">
    <text evidence="18">The sequence shown here is derived from an EMBL/GenBank/DDBJ whole genome shotgun (WGS) entry which is preliminary data.</text>
</comment>
<feature type="compositionally biased region" description="Low complexity" evidence="14">
    <location>
        <begin position="933"/>
        <end position="944"/>
    </location>
</feature>
<evidence type="ECO:0000256" key="5">
    <source>
        <dbReference type="ARBA" id="ARBA00022692"/>
    </source>
</evidence>
<reference evidence="18 19" key="1">
    <citation type="submission" date="2016-10" db="EMBL/GenBank/DDBJ databases">
        <title>Proteomics and genomics reveal pathogen-plant mechanisms compatible with a hemibiotrophic lifestyle of Diplodia corticola.</title>
        <authorList>
            <person name="Fernandes I."/>
            <person name="De Jonge R."/>
            <person name="Van De Peer Y."/>
            <person name="Devreese B."/>
            <person name="Alves A."/>
            <person name="Esteves A.C."/>
        </authorList>
    </citation>
    <scope>NUCLEOTIDE SEQUENCE [LARGE SCALE GENOMIC DNA]</scope>
    <source>
        <strain evidence="18 19">CBS 112549</strain>
    </source>
</reference>
<evidence type="ECO:0000256" key="9">
    <source>
        <dbReference type="ARBA" id="ARBA00022840"/>
    </source>
</evidence>
<keyword evidence="3" id="KW-0723">Serine/threonine-protein kinase</keyword>
<protein>
    <recommendedName>
        <fullName evidence="2">non-specific serine/threonine protein kinase</fullName>
        <ecNumber evidence="2">2.7.11.1</ecNumber>
    </recommendedName>
</protein>
<evidence type="ECO:0000256" key="6">
    <source>
        <dbReference type="ARBA" id="ARBA00022729"/>
    </source>
</evidence>
<evidence type="ECO:0000313" key="19">
    <source>
        <dbReference type="Proteomes" id="UP000183809"/>
    </source>
</evidence>
<dbReference type="GO" id="GO:0006397">
    <property type="term" value="P:mRNA processing"/>
    <property type="evidence" value="ECO:0007669"/>
    <property type="project" value="InterPro"/>
</dbReference>
<dbReference type="CDD" id="cd09769">
    <property type="entry name" value="Luminal_IRE1"/>
    <property type="match status" value="1"/>
</dbReference>
<dbReference type="GO" id="GO:1990604">
    <property type="term" value="C:IRE1-TRAF2-ASK1 complex"/>
    <property type="evidence" value="ECO:0007669"/>
    <property type="project" value="TreeGrafter"/>
</dbReference>
<dbReference type="GO" id="GO:0036498">
    <property type="term" value="P:IRE1-mediated unfolded protein response"/>
    <property type="evidence" value="ECO:0007669"/>
    <property type="project" value="TreeGrafter"/>
</dbReference>
<keyword evidence="19" id="KW-1185">Reference proteome</keyword>
<evidence type="ECO:0000256" key="11">
    <source>
        <dbReference type="ARBA" id="ARBA00023136"/>
    </source>
</evidence>
<evidence type="ECO:0000256" key="1">
    <source>
        <dbReference type="ARBA" id="ARBA00004479"/>
    </source>
</evidence>
<keyword evidence="5" id="KW-0812">Transmembrane</keyword>
<dbReference type="GO" id="GO:0051082">
    <property type="term" value="F:unfolded protein binding"/>
    <property type="evidence" value="ECO:0007669"/>
    <property type="project" value="TreeGrafter"/>
</dbReference>
<evidence type="ECO:0000259" key="16">
    <source>
        <dbReference type="PROSITE" id="PS50011"/>
    </source>
</evidence>
<dbReference type="InterPro" id="IPR011009">
    <property type="entry name" value="Kinase-like_dom_sf"/>
</dbReference>
<feature type="region of interest" description="Disordered" evidence="14">
    <location>
        <begin position="625"/>
        <end position="699"/>
    </location>
</feature>
<dbReference type="SMART" id="SM00564">
    <property type="entry name" value="PQQ"/>
    <property type="match status" value="3"/>
</dbReference>
<dbReference type="InterPro" id="IPR018391">
    <property type="entry name" value="PQQ_b-propeller_rpt"/>
</dbReference>
<dbReference type="GO" id="GO:0004674">
    <property type="term" value="F:protein serine/threonine kinase activity"/>
    <property type="evidence" value="ECO:0007669"/>
    <property type="project" value="UniProtKB-KW"/>
</dbReference>
<dbReference type="CDD" id="cd10422">
    <property type="entry name" value="RNase_Ire1"/>
    <property type="match status" value="1"/>
</dbReference>
<evidence type="ECO:0000256" key="10">
    <source>
        <dbReference type="ARBA" id="ARBA00022989"/>
    </source>
</evidence>
<dbReference type="PROSITE" id="PS50011">
    <property type="entry name" value="PROTEIN_KINASE_DOM"/>
    <property type="match status" value="1"/>
</dbReference>
<accession>A0A1J9QVC1</accession>
<comment type="subcellular location">
    <subcellularLocation>
        <location evidence="1">Membrane</location>
        <topology evidence="1">Single-pass type I membrane protein</topology>
    </subcellularLocation>
</comment>
<dbReference type="PROSITE" id="PS51392">
    <property type="entry name" value="KEN"/>
    <property type="match status" value="1"/>
</dbReference>
<feature type="compositionally biased region" description="Low complexity" evidence="14">
    <location>
        <begin position="72"/>
        <end position="103"/>
    </location>
</feature>